<evidence type="ECO:0000256" key="3">
    <source>
        <dbReference type="SAM" id="Phobius"/>
    </source>
</evidence>
<accession>A0A9P6STV4</accession>
<keyword evidence="3" id="KW-0472">Membrane</keyword>
<evidence type="ECO:0008006" key="6">
    <source>
        <dbReference type="Google" id="ProtNLM"/>
    </source>
</evidence>
<dbReference type="GO" id="GO:0005886">
    <property type="term" value="C:plasma membrane"/>
    <property type="evidence" value="ECO:0007669"/>
    <property type="project" value="TreeGrafter"/>
</dbReference>
<dbReference type="PANTHER" id="PTHR10582">
    <property type="entry name" value="TRANSIENT RECEPTOR POTENTIAL ION CHANNEL PROTEIN"/>
    <property type="match status" value="1"/>
</dbReference>
<organism evidence="4 5">
    <name type="scientific">Modicella reniformis</name>
    <dbReference type="NCBI Taxonomy" id="1440133"/>
    <lineage>
        <taxon>Eukaryota</taxon>
        <taxon>Fungi</taxon>
        <taxon>Fungi incertae sedis</taxon>
        <taxon>Mucoromycota</taxon>
        <taxon>Mortierellomycotina</taxon>
        <taxon>Mortierellomycetes</taxon>
        <taxon>Mortierellales</taxon>
        <taxon>Mortierellaceae</taxon>
        <taxon>Modicella</taxon>
    </lineage>
</organism>
<name>A0A9P6STV4_9FUNG</name>
<proteinExistence type="predicted"/>
<feature type="transmembrane region" description="Helical" evidence="3">
    <location>
        <begin position="1030"/>
        <end position="1051"/>
    </location>
</feature>
<dbReference type="GO" id="GO:0005216">
    <property type="term" value="F:monoatomic ion channel activity"/>
    <property type="evidence" value="ECO:0007669"/>
    <property type="project" value="InterPro"/>
</dbReference>
<feature type="compositionally biased region" description="Polar residues" evidence="2">
    <location>
        <begin position="636"/>
        <end position="652"/>
    </location>
</feature>
<dbReference type="InterPro" id="IPR024862">
    <property type="entry name" value="TRPV"/>
</dbReference>
<keyword evidence="1" id="KW-0677">Repeat</keyword>
<protein>
    <recommendedName>
        <fullName evidence="6">Ion transport domain-containing protein</fullName>
    </recommendedName>
</protein>
<feature type="region of interest" description="Disordered" evidence="2">
    <location>
        <begin position="607"/>
        <end position="661"/>
    </location>
</feature>
<feature type="region of interest" description="Disordered" evidence="2">
    <location>
        <begin position="1265"/>
        <end position="1286"/>
    </location>
</feature>
<feature type="transmembrane region" description="Helical" evidence="3">
    <location>
        <begin position="995"/>
        <end position="1018"/>
    </location>
</feature>
<dbReference type="GO" id="GO:0098703">
    <property type="term" value="P:calcium ion import across plasma membrane"/>
    <property type="evidence" value="ECO:0007669"/>
    <property type="project" value="TreeGrafter"/>
</dbReference>
<dbReference type="PANTHER" id="PTHR10582:SF2">
    <property type="entry name" value="INACTIVE"/>
    <property type="match status" value="1"/>
</dbReference>
<feature type="transmembrane region" description="Helical" evidence="3">
    <location>
        <begin position="1094"/>
        <end position="1113"/>
    </location>
</feature>
<dbReference type="OrthoDB" id="2352140at2759"/>
<feature type="transmembrane region" description="Helical" evidence="3">
    <location>
        <begin position="1133"/>
        <end position="1153"/>
    </location>
</feature>
<keyword evidence="5" id="KW-1185">Reference proteome</keyword>
<dbReference type="EMBL" id="JAAAHW010000444">
    <property type="protein sequence ID" value="KAG0002382.1"/>
    <property type="molecule type" value="Genomic_DNA"/>
</dbReference>
<gene>
    <name evidence="4" type="ORF">BGZ65_002685</name>
</gene>
<evidence type="ECO:0000313" key="4">
    <source>
        <dbReference type="EMBL" id="KAG0002382.1"/>
    </source>
</evidence>
<feature type="transmembrane region" description="Helical" evidence="3">
    <location>
        <begin position="1173"/>
        <end position="1202"/>
    </location>
</feature>
<evidence type="ECO:0000256" key="2">
    <source>
        <dbReference type="SAM" id="MobiDB-lite"/>
    </source>
</evidence>
<sequence length="1403" mass="159410">MHELDPAKKAASSDKRLLILELHHQHEITKPTVEITKPKADYLEIMMDIRPSGRKEQAKGHLGSIKLHYLELPPFARKNNDEVCLHRPFLWSIDVSATKDQSAGVSTAPINIIHYAVSGNSKYVATLSLRDKDLWLDVWHSPNEQHEMVQTPAAQEKMTMSDAVSVMVSISMDASQITLTADKMFHSKSSFHHFELKVSQPPDAGEETPTSSGTLSSVQVCAELREFKGYGKFHSTDTRNTDTKNEVFIACDKSKVIVFSVDTWSWNYTIDFYYSPMDHPKRVIEELRARYFAWIDKELGVSVYDLDTGKLLWCEEWYSNASIPDNNPTYTTFSEDGSLLAYRRKDQPIVVRYTKTGAELVTETLPKASSDKVMWFVKNNTRLVIPDYQRDSKSSKYGQGHLSMVMDSTTLSTTDLISIPIHCKDSTTLSTTDPTPIPMHCNGLVRPRSTGTCGEKLYLPHGSKLDLIRLQDVTVPPFPQPRSSNTNNCSECKKPSNDKFIVGPSQTGKWVVPESGLTFSVGVAMLKQERGDDHAVVKVSNSHGKERECLRFPKPGVKNEEADYWIKIDGTSQQMIVLCSQFVMVWKLPMMFEEEFHLRLVWWSGDTEEQTPEPGNTKEQVPESGNIKEQAPERGGTQTPKAGDTGEQTPEPGNTKPEDTKEQIRMTHCIHGFYHIVQGESNFSISHYTDAFGSEPNRFFKGMLVLVGMYEHCNDTLQKHILQYVGHYINRHDHSDGDKKQTVLSRICENVKQENYAPCRRFLEDLLAHARWIPIPEFSMKLNPIKILLHGTASVPRAIGLVETILDYCMNRARAETEYHFLLPVLDSLRKLIKAKSLHPYVVQNTLRRLAYFPVPVRMKGFIVDRAIIAYPPRWKFWQPNTTPIYECDDPVMQLNRSPGRYEHKPKNDNFTREVFVATFTMLWRVKSASVNPTAKRATGASQARMWIRTIFDVLLVKLKIKTNAVVKCHDFSLESMENPAIAALIEYKWNTVGYIYWLARFLWQCLYYLLVLVAVFFQVYSDQRESITGVFIAIAAMAGTFLWLEVLQMINNPSQYFSSPYNLVDFIVFALPLGGSVCQIINIMRSDPDGNTATLSFSVLFIFLHFLFELRISRPVCQFVTIIIHIVSKIRVFFLIFATGVLAFTVAILHLLRGCAGGVWDPIQNDFKSDNWAFHTMMILYFFFTTILLLNVLIALINVAFSDGEETWLLVWRQNRLRYIEAAEILTYHIPGLRETYDYFPEEIYYTATIQDLKNYHLKTSKKISEGSTGRSGGSGAGNGDINDGSSIGNTESLATYRMFGQGSLSKATASASVVKPRMLFNDMFDGQTGQRMISQEGSMSQHIQSDLNVQRDMPMVSVSEFNNLKVMMEQFQKTQLRLMELLENQNNAAAAAVVVDAPRKI</sequence>
<evidence type="ECO:0000256" key="1">
    <source>
        <dbReference type="ARBA" id="ARBA00022737"/>
    </source>
</evidence>
<keyword evidence="3" id="KW-0812">Transmembrane</keyword>
<evidence type="ECO:0000313" key="5">
    <source>
        <dbReference type="Proteomes" id="UP000749646"/>
    </source>
</evidence>
<reference evidence="4" key="1">
    <citation type="journal article" date="2020" name="Fungal Divers.">
        <title>Resolving the Mortierellaceae phylogeny through synthesis of multi-gene phylogenetics and phylogenomics.</title>
        <authorList>
            <person name="Vandepol N."/>
            <person name="Liber J."/>
            <person name="Desiro A."/>
            <person name="Na H."/>
            <person name="Kennedy M."/>
            <person name="Barry K."/>
            <person name="Grigoriev I.V."/>
            <person name="Miller A.N."/>
            <person name="O'Donnell K."/>
            <person name="Stajich J.E."/>
            <person name="Bonito G."/>
        </authorList>
    </citation>
    <scope>NUCLEOTIDE SEQUENCE</scope>
    <source>
        <strain evidence="4">MES-2147</strain>
    </source>
</reference>
<dbReference type="Proteomes" id="UP000749646">
    <property type="component" value="Unassembled WGS sequence"/>
</dbReference>
<dbReference type="SUPFAM" id="SSF82171">
    <property type="entry name" value="DPP6 N-terminal domain-like"/>
    <property type="match status" value="1"/>
</dbReference>
<keyword evidence="3" id="KW-1133">Transmembrane helix</keyword>
<feature type="compositionally biased region" description="Gly residues" evidence="2">
    <location>
        <begin position="1271"/>
        <end position="1280"/>
    </location>
</feature>
<comment type="caution">
    <text evidence="4">The sequence shown here is derived from an EMBL/GenBank/DDBJ whole genome shotgun (WGS) entry which is preliminary data.</text>
</comment>